<proteinExistence type="predicted"/>
<reference evidence="5" key="1">
    <citation type="submission" date="2016-10" db="EMBL/GenBank/DDBJ databases">
        <authorList>
            <person name="Varghese N."/>
            <person name="Submissions S."/>
        </authorList>
    </citation>
    <scope>NUCLEOTIDE SEQUENCE [LARGE SCALE GENOMIC DNA]</scope>
    <source>
        <strain evidence="5">DSM 17038</strain>
    </source>
</reference>
<dbReference type="EMBL" id="FOOX01000002">
    <property type="protein sequence ID" value="SFG16436.1"/>
    <property type="molecule type" value="Genomic_DNA"/>
</dbReference>
<dbReference type="OrthoDB" id="25008at2"/>
<feature type="chain" id="PRO_5039582790" evidence="2">
    <location>
        <begin position="24"/>
        <end position="676"/>
    </location>
</feature>
<name>A0A1I2PS45_9FIRM</name>
<dbReference type="Gene3D" id="3.30.457.10">
    <property type="entry name" value="Copper amine oxidase-like, N-terminal domain"/>
    <property type="match status" value="2"/>
</dbReference>
<protein>
    <submittedName>
        <fullName evidence="4">Copper amine oxidase N-terminal domain-containing protein</fullName>
    </submittedName>
</protein>
<feature type="compositionally biased region" description="Acidic residues" evidence="1">
    <location>
        <begin position="444"/>
        <end position="460"/>
    </location>
</feature>
<dbReference type="AlphaFoldDB" id="A0A1I2PS45"/>
<evidence type="ECO:0000313" key="5">
    <source>
        <dbReference type="Proteomes" id="UP000199337"/>
    </source>
</evidence>
<dbReference type="Gene3D" id="2.60.40.10">
    <property type="entry name" value="Immunoglobulins"/>
    <property type="match status" value="1"/>
</dbReference>
<evidence type="ECO:0000313" key="4">
    <source>
        <dbReference type="EMBL" id="SFG16436.1"/>
    </source>
</evidence>
<feature type="domain" description="Copper amine oxidase-like N-terminal" evidence="3">
    <location>
        <begin position="81"/>
        <end position="160"/>
    </location>
</feature>
<gene>
    <name evidence="4" type="ORF">SAMN05660649_00943</name>
</gene>
<organism evidence="4 5">
    <name type="scientific">Desulfotruncus arcticus DSM 17038</name>
    <dbReference type="NCBI Taxonomy" id="1121424"/>
    <lineage>
        <taxon>Bacteria</taxon>
        <taxon>Bacillati</taxon>
        <taxon>Bacillota</taxon>
        <taxon>Clostridia</taxon>
        <taxon>Eubacteriales</taxon>
        <taxon>Desulfallaceae</taxon>
        <taxon>Desulfotruncus</taxon>
    </lineage>
</organism>
<accession>A0A1I2PS45</accession>
<dbReference type="InterPro" id="IPR035986">
    <property type="entry name" value="PKD_dom_sf"/>
</dbReference>
<dbReference type="STRING" id="341036.SAMN05660649_00943"/>
<evidence type="ECO:0000256" key="1">
    <source>
        <dbReference type="SAM" id="MobiDB-lite"/>
    </source>
</evidence>
<dbReference type="InterPro" id="IPR013783">
    <property type="entry name" value="Ig-like_fold"/>
</dbReference>
<feature type="signal peptide" evidence="2">
    <location>
        <begin position="1"/>
        <end position="23"/>
    </location>
</feature>
<dbReference type="InterPro" id="IPR012854">
    <property type="entry name" value="Cu_amine_oxidase-like_N"/>
</dbReference>
<dbReference type="RefSeq" id="WP_092469165.1">
    <property type="nucleotide sequence ID" value="NZ_FOOX01000002.1"/>
</dbReference>
<keyword evidence="5" id="KW-1185">Reference proteome</keyword>
<dbReference type="SUPFAM" id="SSF49299">
    <property type="entry name" value="PKD domain"/>
    <property type="match status" value="1"/>
</dbReference>
<dbReference type="Proteomes" id="UP000199337">
    <property type="component" value="Unassembled WGS sequence"/>
</dbReference>
<feature type="region of interest" description="Disordered" evidence="1">
    <location>
        <begin position="442"/>
        <end position="506"/>
    </location>
</feature>
<sequence>MNFKKLCTALTLSALLASPPLWSNDTAAYAQDTTEQDTAKKVVLTLDSKDALLNDAPCQLEIPPVLVEGTAFLPARFVAEEILGAAVNWDATTRIMEITKGEVDVKMPLDTGMASVNGQEVEISNPPFIKDGRTLVPLRFLAENLNMSIEFNAEEKTITITEVITDEAEPAPVNLPPVITYLGLPNDVIKIGEAPNFNYTYDNEEGEIITDEEWSYQLPGDSRIMTGKPRAFFQPGEYTVSLRIKDAAGNSSETFSTGVTVTDEMLMSEMAFRFSSPVYGELFENAQNFSFNLVEPGENVAFERTGPVLHLSNSPEVVTGSGILYQSDASGDFRLLYHHLNGSSEKQCLYVIAGNNGQTPVTLSTLKSGVGGPVADYMNLGQTAAIRYLSSQPSDSVTIQPGKKIILNPGLRPLNYQEAVTGMQDFQADGNITISVIMGPQEAPEQEQEPELEQEPEETPGQEQVPEQAPEETPAQGVSIIFSDNPQEVEPDEVTGADGADSEPVPVKTPEELLQEKIEYLLSLPVLPRNSKQVRGIFSNADYLVDIQGNGGREEKIALGMETPGFDTWIEGIDPLTGETVKNVGNYGVVYHLKMSASENTGVLLNPRGSVFKGAFLGPDGNVYKAPSTSYFNGLRQAAVLGVLEAGQTDEFVYTPPSGSDTPIILTLIPEAFWDK</sequence>
<evidence type="ECO:0000259" key="3">
    <source>
        <dbReference type="Pfam" id="PF07833"/>
    </source>
</evidence>
<keyword evidence="2" id="KW-0732">Signal</keyword>
<dbReference type="InterPro" id="IPR036582">
    <property type="entry name" value="Mao_N_sf"/>
</dbReference>
<dbReference type="SUPFAM" id="SSF55383">
    <property type="entry name" value="Copper amine oxidase, domain N"/>
    <property type="match status" value="2"/>
</dbReference>
<evidence type="ECO:0000256" key="2">
    <source>
        <dbReference type="SAM" id="SignalP"/>
    </source>
</evidence>
<dbReference type="Pfam" id="PF07833">
    <property type="entry name" value="Cu_amine_oxidN1"/>
    <property type="match status" value="1"/>
</dbReference>